<comment type="caution">
    <text evidence="2">The sequence shown here is derived from an EMBL/GenBank/DDBJ whole genome shotgun (WGS) entry which is preliminary data.</text>
</comment>
<reference evidence="2 3" key="1">
    <citation type="journal article" date="2014" name="Genome Announc.">
        <title>Draft genome sequences of six enterohepatic helicobacter species isolated from humans and one from rhesus macaques.</title>
        <authorList>
            <person name="Shen Z."/>
            <person name="Sheh A."/>
            <person name="Young S.K."/>
            <person name="Abouelliel A."/>
            <person name="Ward D.V."/>
            <person name="Earl A.M."/>
            <person name="Fox J.G."/>
        </authorList>
    </citation>
    <scope>NUCLEOTIDE SEQUENCE [LARGE SCALE GENOMIC DNA]</scope>
    <source>
        <strain evidence="2 3">MIT 99-5501</strain>
    </source>
</reference>
<name>V8CDT6_9HELI</name>
<proteinExistence type="predicted"/>
<evidence type="ECO:0000256" key="1">
    <source>
        <dbReference type="SAM" id="Phobius"/>
    </source>
</evidence>
<keyword evidence="1" id="KW-0812">Transmembrane</keyword>
<keyword evidence="3" id="KW-1185">Reference proteome</keyword>
<dbReference type="Proteomes" id="UP000018731">
    <property type="component" value="Unassembled WGS sequence"/>
</dbReference>
<sequence length="80" mass="9384">MILHFVFAILQSPFASLFFALFVWLVAKIGKHYKGWIKARGFYPLIVNEDIFCEKFCYNKPQKMLINPKQTKRSKNGANK</sequence>
<feature type="transmembrane region" description="Helical" evidence="1">
    <location>
        <begin position="6"/>
        <end position="27"/>
    </location>
</feature>
<protein>
    <submittedName>
        <fullName evidence="2">Uncharacterized protein</fullName>
    </submittedName>
</protein>
<dbReference type="STRING" id="1357400.HMPREF2086_00230"/>
<keyword evidence="1" id="KW-1133">Transmembrane helix</keyword>
<dbReference type="PATRIC" id="fig|1357400.3.peg.326"/>
<evidence type="ECO:0000313" key="2">
    <source>
        <dbReference type="EMBL" id="ETD24896.1"/>
    </source>
</evidence>
<accession>V8CDT6</accession>
<gene>
    <name evidence="2" type="ORF">HMPREF2086_00230</name>
</gene>
<dbReference type="HOGENOM" id="CLU_2584895_0_0_7"/>
<organism evidence="2 3">
    <name type="scientific">Helicobacter macacae MIT 99-5501</name>
    <dbReference type="NCBI Taxonomy" id="1357400"/>
    <lineage>
        <taxon>Bacteria</taxon>
        <taxon>Pseudomonadati</taxon>
        <taxon>Campylobacterota</taxon>
        <taxon>Epsilonproteobacteria</taxon>
        <taxon>Campylobacterales</taxon>
        <taxon>Helicobacteraceae</taxon>
        <taxon>Helicobacter</taxon>
    </lineage>
</organism>
<dbReference type="AlphaFoldDB" id="V8CDT6"/>
<dbReference type="EMBL" id="AZJI01000001">
    <property type="protein sequence ID" value="ETD24896.1"/>
    <property type="molecule type" value="Genomic_DNA"/>
</dbReference>
<evidence type="ECO:0000313" key="3">
    <source>
        <dbReference type="Proteomes" id="UP000018731"/>
    </source>
</evidence>
<keyword evidence="1" id="KW-0472">Membrane</keyword>